<feature type="region of interest" description="Disordered" evidence="2">
    <location>
        <begin position="353"/>
        <end position="374"/>
    </location>
</feature>
<feature type="region of interest" description="Disordered" evidence="2">
    <location>
        <begin position="95"/>
        <end position="128"/>
    </location>
</feature>
<reference evidence="3 4" key="1">
    <citation type="submission" date="2018-06" db="EMBL/GenBank/DDBJ databases">
        <title>Comparative genomics reveals the genomic features of Rhizophagus irregularis, R. cerebriforme, R. diaphanum and Gigaspora rosea, and their symbiotic lifestyle signature.</title>
        <authorList>
            <person name="Morin E."/>
            <person name="San Clemente H."/>
            <person name="Chen E.C.H."/>
            <person name="De La Providencia I."/>
            <person name="Hainaut M."/>
            <person name="Kuo A."/>
            <person name="Kohler A."/>
            <person name="Murat C."/>
            <person name="Tang N."/>
            <person name="Roy S."/>
            <person name="Loubradou J."/>
            <person name="Henrissat B."/>
            <person name="Grigoriev I.V."/>
            <person name="Corradi N."/>
            <person name="Roux C."/>
            <person name="Martin F.M."/>
        </authorList>
    </citation>
    <scope>NUCLEOTIDE SEQUENCE [LARGE SCALE GENOMIC DNA]</scope>
    <source>
        <strain evidence="3 4">DAOM 227022</strain>
    </source>
</reference>
<sequence>MMFTRKKSITLLKHQKIILLQLLLMLMIQRKLALKKTKKKKIPLLNATSVCDTSKNRRSFIFFSDDDEKPEVVTTSKKGRTSKNRRSFIFFSDDDEKPEVDTTSKKGRKSRQNSNTDGLEKDKSSKKGKRISVNIGKILGFDENKSSSKPYNVWEDNFLEPDEPIYSPKSPKNSFYSGSPSSLKNKQISNSDNNNNNYNNNNNGDDLIKDYVESPQNVHRNNSITSDNDNNNSPNVIIDDSLNDDVQSTNSSTQPSSVDDQDYNQEIYNKPENEYNSGSPTTPKLIVTPIEPSLEFNVEITNKSDDQTRIQKDEQDKKEDKVDQNNAANSIIKSDPHEIKRTIQKSRNFEPLSISTNNIKPNVADDRERKNEETLSDQYGYDNLNEQVSKKLQELEEMNKTLSNTKEKLEAKVAEQNGQINKFNSMDQIMQQQIDLSKRMAETIQRLESKANVQKDEFDSTSVSKIFEETIKRLENKIDQQNEELIRLKSVVGQLSGENPQLLLANGNISRLRITQGEDQNLIISQQGEEERALIQTNHSQSPQIYSKSTLVSTLVVNPLYNTITVSASIATSVLYAVYVRPVVGLVSVFRDGISNCETAD</sequence>
<keyword evidence="1" id="KW-0175">Coiled coil</keyword>
<name>A0A397SSE8_9GLOM</name>
<evidence type="ECO:0000313" key="3">
    <source>
        <dbReference type="EMBL" id="RIA85584.1"/>
    </source>
</evidence>
<keyword evidence="4" id="KW-1185">Reference proteome</keyword>
<evidence type="ECO:0000256" key="2">
    <source>
        <dbReference type="SAM" id="MobiDB-lite"/>
    </source>
</evidence>
<feature type="region of interest" description="Disordered" evidence="2">
    <location>
        <begin position="164"/>
        <end position="262"/>
    </location>
</feature>
<dbReference type="EMBL" id="QKYT01000417">
    <property type="protein sequence ID" value="RIA85584.1"/>
    <property type="molecule type" value="Genomic_DNA"/>
</dbReference>
<feature type="region of interest" description="Disordered" evidence="2">
    <location>
        <begin position="300"/>
        <end position="327"/>
    </location>
</feature>
<feature type="compositionally biased region" description="Low complexity" evidence="2">
    <location>
        <begin position="193"/>
        <end position="203"/>
    </location>
</feature>
<feature type="compositionally biased region" description="Polar residues" evidence="2">
    <location>
        <begin position="244"/>
        <end position="258"/>
    </location>
</feature>
<feature type="compositionally biased region" description="Polar residues" evidence="2">
    <location>
        <begin position="170"/>
        <end position="192"/>
    </location>
</feature>
<feature type="coiled-coil region" evidence="1">
    <location>
        <begin position="381"/>
        <end position="491"/>
    </location>
</feature>
<dbReference type="AlphaFoldDB" id="A0A397SSE8"/>
<dbReference type="Proteomes" id="UP000265703">
    <property type="component" value="Unassembled WGS sequence"/>
</dbReference>
<feature type="compositionally biased region" description="Basic and acidic residues" evidence="2">
    <location>
        <begin position="302"/>
        <end position="323"/>
    </location>
</feature>
<evidence type="ECO:0000313" key="4">
    <source>
        <dbReference type="Proteomes" id="UP000265703"/>
    </source>
</evidence>
<organism evidence="3 4">
    <name type="scientific">Glomus cerebriforme</name>
    <dbReference type="NCBI Taxonomy" id="658196"/>
    <lineage>
        <taxon>Eukaryota</taxon>
        <taxon>Fungi</taxon>
        <taxon>Fungi incertae sedis</taxon>
        <taxon>Mucoromycota</taxon>
        <taxon>Glomeromycotina</taxon>
        <taxon>Glomeromycetes</taxon>
        <taxon>Glomerales</taxon>
        <taxon>Glomeraceae</taxon>
        <taxon>Glomus</taxon>
    </lineage>
</organism>
<comment type="caution">
    <text evidence="3">The sequence shown here is derived from an EMBL/GenBank/DDBJ whole genome shotgun (WGS) entry which is preliminary data.</text>
</comment>
<protein>
    <submittedName>
        <fullName evidence="3">Uncharacterized protein</fullName>
    </submittedName>
</protein>
<evidence type="ECO:0000256" key="1">
    <source>
        <dbReference type="SAM" id="Coils"/>
    </source>
</evidence>
<feature type="compositionally biased region" description="Low complexity" evidence="2">
    <location>
        <begin position="221"/>
        <end position="240"/>
    </location>
</feature>
<dbReference type="OrthoDB" id="2449234at2759"/>
<gene>
    <name evidence="3" type="ORF">C1645_781610</name>
</gene>
<proteinExistence type="predicted"/>
<accession>A0A397SSE8</accession>
<feature type="compositionally biased region" description="Basic and acidic residues" evidence="2">
    <location>
        <begin position="363"/>
        <end position="373"/>
    </location>
</feature>